<name>A0ABQ9L603_HEVBR</name>
<comment type="caution">
    <text evidence="5">The sequence shown here is derived from an EMBL/GenBank/DDBJ whole genome shotgun (WGS) entry which is preliminary data.</text>
</comment>
<feature type="signal peptide" evidence="3">
    <location>
        <begin position="1"/>
        <end position="22"/>
    </location>
</feature>
<evidence type="ECO:0000313" key="6">
    <source>
        <dbReference type="Proteomes" id="UP001174677"/>
    </source>
</evidence>
<protein>
    <recommendedName>
        <fullName evidence="4">Pectinesterase inhibitor domain-containing protein</fullName>
    </recommendedName>
</protein>
<dbReference type="InterPro" id="IPR035513">
    <property type="entry name" value="Invertase/methylesterase_inhib"/>
</dbReference>
<dbReference type="SUPFAM" id="SSF101148">
    <property type="entry name" value="Plant invertase/pectin methylesterase inhibitor"/>
    <property type="match status" value="1"/>
</dbReference>
<gene>
    <name evidence="5" type="ORF">P3X46_025511</name>
</gene>
<dbReference type="InterPro" id="IPR006501">
    <property type="entry name" value="Pectinesterase_inhib_dom"/>
</dbReference>
<dbReference type="SMART" id="SM00856">
    <property type="entry name" value="PMEI"/>
    <property type="match status" value="1"/>
</dbReference>
<dbReference type="Proteomes" id="UP001174677">
    <property type="component" value="Chromosome 14"/>
</dbReference>
<evidence type="ECO:0000256" key="1">
    <source>
        <dbReference type="ARBA" id="ARBA00022729"/>
    </source>
</evidence>
<organism evidence="5 6">
    <name type="scientific">Hevea brasiliensis</name>
    <name type="common">Para rubber tree</name>
    <name type="synonym">Siphonia brasiliensis</name>
    <dbReference type="NCBI Taxonomy" id="3981"/>
    <lineage>
        <taxon>Eukaryota</taxon>
        <taxon>Viridiplantae</taxon>
        <taxon>Streptophyta</taxon>
        <taxon>Embryophyta</taxon>
        <taxon>Tracheophyta</taxon>
        <taxon>Spermatophyta</taxon>
        <taxon>Magnoliopsida</taxon>
        <taxon>eudicotyledons</taxon>
        <taxon>Gunneridae</taxon>
        <taxon>Pentapetalae</taxon>
        <taxon>rosids</taxon>
        <taxon>fabids</taxon>
        <taxon>Malpighiales</taxon>
        <taxon>Euphorbiaceae</taxon>
        <taxon>Crotonoideae</taxon>
        <taxon>Micrandreae</taxon>
        <taxon>Hevea</taxon>
    </lineage>
</organism>
<comment type="similarity">
    <text evidence="2">Belongs to the PMEI family.</text>
</comment>
<dbReference type="Gene3D" id="1.20.140.40">
    <property type="entry name" value="Invertase/pectin methylesterase inhibitor family protein"/>
    <property type="match status" value="1"/>
</dbReference>
<feature type="chain" id="PRO_5047362666" description="Pectinesterase inhibitor domain-containing protein" evidence="3">
    <location>
        <begin position="23"/>
        <end position="202"/>
    </location>
</feature>
<evidence type="ECO:0000256" key="2">
    <source>
        <dbReference type="ARBA" id="ARBA00038471"/>
    </source>
</evidence>
<evidence type="ECO:0000313" key="5">
    <source>
        <dbReference type="EMBL" id="KAJ9160077.1"/>
    </source>
</evidence>
<dbReference type="CDD" id="cd15798">
    <property type="entry name" value="PMEI-like_3"/>
    <property type="match status" value="1"/>
</dbReference>
<dbReference type="Pfam" id="PF04043">
    <property type="entry name" value="PMEI"/>
    <property type="match status" value="1"/>
</dbReference>
<dbReference type="PANTHER" id="PTHR31080">
    <property type="entry name" value="PECTINESTERASE INHIBITOR-LIKE"/>
    <property type="match status" value="1"/>
</dbReference>
<reference evidence="5" key="1">
    <citation type="journal article" date="2023" name="Plant Biotechnol. J.">
        <title>Chromosome-level wild Hevea brasiliensis genome provides new tools for genomic-assisted breeding and valuable loci to elevate rubber yield.</title>
        <authorList>
            <person name="Cheng H."/>
            <person name="Song X."/>
            <person name="Hu Y."/>
            <person name="Wu T."/>
            <person name="Yang Q."/>
            <person name="An Z."/>
            <person name="Feng S."/>
            <person name="Deng Z."/>
            <person name="Wu W."/>
            <person name="Zeng X."/>
            <person name="Tu M."/>
            <person name="Wang X."/>
            <person name="Huang H."/>
        </authorList>
    </citation>
    <scope>NUCLEOTIDE SEQUENCE</scope>
    <source>
        <strain evidence="5">MT/VB/25A 57/8</strain>
    </source>
</reference>
<keyword evidence="1 3" id="KW-0732">Signal</keyword>
<dbReference type="PANTHER" id="PTHR31080:SF12">
    <property type="entry name" value="PLANT INVERTASE_PECTIN METHYLESTERASE INHIBITOR"/>
    <property type="match status" value="1"/>
</dbReference>
<proteinExistence type="inferred from homology"/>
<sequence length="202" mass="22552">MAKVAVFLLFLLLCMFFISGMAKPASSKREYIKALCKETPSPPLCVQYLSMFPNSTIQNPMKMANAALLASLYRAQYAKSYTLTVIKRRKLVKHPIVDDCLDQISSAVQELNDSITELHYLGGHAKKGSDDHQCDDDCHISNIATWLSAAETDSSTCVDELDEWLSRNKSNLLTLFRTRFRNVVDAIGNALALFCTFAAKCQ</sequence>
<evidence type="ECO:0000256" key="3">
    <source>
        <dbReference type="SAM" id="SignalP"/>
    </source>
</evidence>
<dbReference type="InterPro" id="IPR051955">
    <property type="entry name" value="PME_Inhibitor"/>
</dbReference>
<feature type="domain" description="Pectinesterase inhibitor" evidence="4">
    <location>
        <begin position="27"/>
        <end position="193"/>
    </location>
</feature>
<keyword evidence="6" id="KW-1185">Reference proteome</keyword>
<accession>A0ABQ9L603</accession>
<dbReference type="EMBL" id="JARPOI010000014">
    <property type="protein sequence ID" value="KAJ9160077.1"/>
    <property type="molecule type" value="Genomic_DNA"/>
</dbReference>
<evidence type="ECO:0000259" key="4">
    <source>
        <dbReference type="SMART" id="SM00856"/>
    </source>
</evidence>
<dbReference type="NCBIfam" id="TIGR01614">
    <property type="entry name" value="PME_inhib"/>
    <property type="match status" value="1"/>
</dbReference>